<reference evidence="10" key="1">
    <citation type="journal article" date="2020" name="Stud. Mycol.">
        <title>101 Dothideomycetes genomes: a test case for predicting lifestyles and emergence of pathogens.</title>
        <authorList>
            <person name="Haridas S."/>
            <person name="Albert R."/>
            <person name="Binder M."/>
            <person name="Bloem J."/>
            <person name="Labutti K."/>
            <person name="Salamov A."/>
            <person name="Andreopoulos B."/>
            <person name="Baker S."/>
            <person name="Barry K."/>
            <person name="Bills G."/>
            <person name="Bluhm B."/>
            <person name="Cannon C."/>
            <person name="Castanera R."/>
            <person name="Culley D."/>
            <person name="Daum C."/>
            <person name="Ezra D."/>
            <person name="Gonzalez J."/>
            <person name="Henrissat B."/>
            <person name="Kuo A."/>
            <person name="Liang C."/>
            <person name="Lipzen A."/>
            <person name="Lutzoni F."/>
            <person name="Magnuson J."/>
            <person name="Mondo S."/>
            <person name="Nolan M."/>
            <person name="Ohm R."/>
            <person name="Pangilinan J."/>
            <person name="Park H.-J."/>
            <person name="Ramirez L."/>
            <person name="Alfaro M."/>
            <person name="Sun H."/>
            <person name="Tritt A."/>
            <person name="Yoshinaga Y."/>
            <person name="Zwiers L.-H."/>
            <person name="Turgeon B."/>
            <person name="Goodwin S."/>
            <person name="Spatafora J."/>
            <person name="Crous P."/>
            <person name="Grigoriev I."/>
        </authorList>
    </citation>
    <scope>NUCLEOTIDE SEQUENCE</scope>
    <source>
        <strain evidence="10">CBS 122367</strain>
    </source>
</reference>
<name>A0A6G1IMD4_9PLEO</name>
<dbReference type="GO" id="GO:0006281">
    <property type="term" value="P:DNA repair"/>
    <property type="evidence" value="ECO:0007669"/>
    <property type="project" value="InterPro"/>
</dbReference>
<feature type="compositionally biased region" description="Acidic residues" evidence="8">
    <location>
        <begin position="212"/>
        <end position="221"/>
    </location>
</feature>
<dbReference type="InterPro" id="IPR027417">
    <property type="entry name" value="P-loop_NTPase"/>
</dbReference>
<dbReference type="PANTHER" id="PTHR12172">
    <property type="entry name" value="CELL CYCLE CHECKPOINT PROTEIN RAD17"/>
    <property type="match status" value="1"/>
</dbReference>
<evidence type="ECO:0000313" key="11">
    <source>
        <dbReference type="Proteomes" id="UP000799291"/>
    </source>
</evidence>
<dbReference type="EMBL" id="MU005604">
    <property type="protein sequence ID" value="KAF2679382.1"/>
    <property type="molecule type" value="Genomic_DNA"/>
</dbReference>
<dbReference type="OrthoDB" id="10265971at2759"/>
<comment type="subcellular location">
    <subcellularLocation>
        <location evidence="1">Nucleus</location>
    </subcellularLocation>
</comment>
<keyword evidence="5" id="KW-0067">ATP-binding</keyword>
<dbReference type="GO" id="GO:0003689">
    <property type="term" value="F:DNA clamp loader activity"/>
    <property type="evidence" value="ECO:0007669"/>
    <property type="project" value="TreeGrafter"/>
</dbReference>
<dbReference type="Pfam" id="PF25812">
    <property type="entry name" value="RAD24_helical"/>
    <property type="match status" value="1"/>
</dbReference>
<dbReference type="AlphaFoldDB" id="A0A6G1IMD4"/>
<evidence type="ECO:0000256" key="8">
    <source>
        <dbReference type="SAM" id="MobiDB-lite"/>
    </source>
</evidence>
<evidence type="ECO:0000256" key="7">
    <source>
        <dbReference type="ARBA" id="ARBA00023306"/>
    </source>
</evidence>
<keyword evidence="7" id="KW-0131">Cell cycle</keyword>
<evidence type="ECO:0000256" key="1">
    <source>
        <dbReference type="ARBA" id="ARBA00004123"/>
    </source>
</evidence>
<evidence type="ECO:0000313" key="10">
    <source>
        <dbReference type="EMBL" id="KAF2679382.1"/>
    </source>
</evidence>
<keyword evidence="4" id="KW-0227">DNA damage</keyword>
<dbReference type="GO" id="GO:0000077">
    <property type="term" value="P:DNA damage checkpoint signaling"/>
    <property type="evidence" value="ECO:0007669"/>
    <property type="project" value="TreeGrafter"/>
</dbReference>
<keyword evidence="11" id="KW-1185">Reference proteome</keyword>
<organism evidence="10 11">
    <name type="scientific">Lentithecium fluviatile CBS 122367</name>
    <dbReference type="NCBI Taxonomy" id="1168545"/>
    <lineage>
        <taxon>Eukaryota</taxon>
        <taxon>Fungi</taxon>
        <taxon>Dikarya</taxon>
        <taxon>Ascomycota</taxon>
        <taxon>Pezizomycotina</taxon>
        <taxon>Dothideomycetes</taxon>
        <taxon>Pleosporomycetidae</taxon>
        <taxon>Pleosporales</taxon>
        <taxon>Massarineae</taxon>
        <taxon>Lentitheciaceae</taxon>
        <taxon>Lentithecium</taxon>
    </lineage>
</organism>
<evidence type="ECO:0000256" key="5">
    <source>
        <dbReference type="ARBA" id="ARBA00022840"/>
    </source>
</evidence>
<evidence type="ECO:0000256" key="2">
    <source>
        <dbReference type="ARBA" id="ARBA00006168"/>
    </source>
</evidence>
<evidence type="ECO:0000259" key="9">
    <source>
        <dbReference type="SMART" id="SM00382"/>
    </source>
</evidence>
<dbReference type="Proteomes" id="UP000799291">
    <property type="component" value="Unassembled WGS sequence"/>
</dbReference>
<feature type="compositionally biased region" description="Basic and acidic residues" evidence="8">
    <location>
        <begin position="111"/>
        <end position="120"/>
    </location>
</feature>
<dbReference type="GO" id="GO:0005634">
    <property type="term" value="C:nucleus"/>
    <property type="evidence" value="ECO:0007669"/>
    <property type="project" value="UniProtKB-SubCell"/>
</dbReference>
<gene>
    <name evidence="10" type="ORF">K458DRAFT_408234</name>
</gene>
<keyword evidence="3" id="KW-0547">Nucleotide-binding</keyword>
<dbReference type="InterPro" id="IPR057927">
    <property type="entry name" value="RAD24-like_helical"/>
</dbReference>
<feature type="compositionally biased region" description="Low complexity" evidence="8">
    <location>
        <begin position="155"/>
        <end position="173"/>
    </location>
</feature>
<accession>A0A6G1IMD4</accession>
<dbReference type="InterPro" id="IPR004582">
    <property type="entry name" value="Checkpoint_prot_Rad17_Rad24"/>
</dbReference>
<dbReference type="PANTHER" id="PTHR12172:SF0">
    <property type="entry name" value="CELL CYCLE CHECKPOINT PROTEIN RAD17"/>
    <property type="match status" value="1"/>
</dbReference>
<dbReference type="SMART" id="SM00382">
    <property type="entry name" value="AAA"/>
    <property type="match status" value="1"/>
</dbReference>
<dbReference type="InterPro" id="IPR003593">
    <property type="entry name" value="AAA+_ATPase"/>
</dbReference>
<dbReference type="Pfam" id="PF03215">
    <property type="entry name" value="Rad17"/>
    <property type="match status" value="1"/>
</dbReference>
<proteinExistence type="inferred from homology"/>
<keyword evidence="6" id="KW-0539">Nucleus</keyword>
<protein>
    <submittedName>
        <fullName evidence="10">Rad17-domain-containing protein</fullName>
    </submittedName>
</protein>
<evidence type="ECO:0000256" key="4">
    <source>
        <dbReference type="ARBA" id="ARBA00022763"/>
    </source>
</evidence>
<feature type="compositionally biased region" description="Polar residues" evidence="8">
    <location>
        <begin position="194"/>
        <end position="209"/>
    </location>
</feature>
<feature type="compositionally biased region" description="Polar residues" evidence="8">
    <location>
        <begin position="825"/>
        <end position="837"/>
    </location>
</feature>
<dbReference type="GO" id="GO:0003682">
    <property type="term" value="F:chromatin binding"/>
    <property type="evidence" value="ECO:0007669"/>
    <property type="project" value="TreeGrafter"/>
</dbReference>
<dbReference type="GO" id="GO:0005524">
    <property type="term" value="F:ATP binding"/>
    <property type="evidence" value="ECO:0007669"/>
    <property type="project" value="UniProtKB-KW"/>
</dbReference>
<feature type="region of interest" description="Disordered" evidence="8">
    <location>
        <begin position="84"/>
        <end position="289"/>
    </location>
</feature>
<evidence type="ECO:0000256" key="3">
    <source>
        <dbReference type="ARBA" id="ARBA00022741"/>
    </source>
</evidence>
<sequence length="906" mass="98378">MSERRKMAQTVGRNIVCVLASISGAHASAAGWVCVEVVGWSHTHETDGSPAAACWSRPRYASTSSSNEPRLRMAMRCVSSEGYSSGEVECRDHGGMVPPRASRKKPIVVSSDRESSDEFGQRSPPPKRAKRGTLLSVANGGRGDAKHTRAQARRAASPKPSSPATKKSPAKSPGKPKPIYKPITSFFSKGPRPQGTQPTPSPEKSTASTPLEEVDEILDSSDDARPHKRPTALLVRKGKSGPAIESENAPKGSQKFFRTAGGVRSTPPPSQPTAPAVKNTDRRPWTEKYGPTSLDELAVHKKKVADVRVWLSGVLDGKERKRLLLLKGPAGSGKTTTISLLAKELGIHIHEWKNPTSSISSSEGFVSATAQFEEFVGRAGVFGSLAFAEPTQTYQQPPISTHSSREKQLILVEEFPNTFTRTASVLQSFRSSVLNYLAASTPSATSFFSSKADPELPVTPIVMIVSETLLTTNTAAADSFTAHRLLGPEILSHPGVSTIEFNPIAPTFMTKALELMVLKEARKSGRRKTLGPRVIQRLTELGDIRSAASSLEFMCLRGDETEGWGGKVNFTKKRGPKDTPITQMEQESLEMVTQRESTLGIFHAVGRVVYNKRVLEDLDRPVPQPPHWFPERRRPKASEVNIDALIDEIGTDTLTFIAALHENYVLSCDAGDSEETLDCVNGSIDALSDADLLSPDRFGTSGRRNLQGTGADNLRQDEMCFQTSVRGLLYNLPNPVKRIAPPPGVMGTKAKGAGAGSGSGGGASKGSAYAMYYPASLRIWRQQDEISSLLDLWVTRAQQGKLFTKNGATPKFTPTVAGGVDTWKKSTPFSDPSQPTASRADASEEAPPPTLIGSGGSARTEMLLERLPYLPTILRKSAMPSPNNGVYWRRAFRVRRRRRRRRRRGG</sequence>
<dbReference type="SUPFAM" id="SSF52540">
    <property type="entry name" value="P-loop containing nucleoside triphosphate hydrolases"/>
    <property type="match status" value="1"/>
</dbReference>
<comment type="similarity">
    <text evidence="2">Belongs to the rad17/RAD24 family.</text>
</comment>
<dbReference type="GO" id="GO:0033314">
    <property type="term" value="P:mitotic DNA replication checkpoint signaling"/>
    <property type="evidence" value="ECO:0007669"/>
    <property type="project" value="TreeGrafter"/>
</dbReference>
<evidence type="ECO:0000256" key="6">
    <source>
        <dbReference type="ARBA" id="ARBA00023242"/>
    </source>
</evidence>
<feature type="region of interest" description="Disordered" evidence="8">
    <location>
        <begin position="814"/>
        <end position="857"/>
    </location>
</feature>
<feature type="domain" description="AAA+ ATPase" evidence="9">
    <location>
        <begin position="320"/>
        <end position="491"/>
    </location>
</feature>
<dbReference type="Gene3D" id="3.40.50.300">
    <property type="entry name" value="P-loop containing nucleotide triphosphate hydrolases"/>
    <property type="match status" value="1"/>
</dbReference>